<gene>
    <name evidence="1" type="ORF">Fcan01_04009</name>
</gene>
<proteinExistence type="predicted"/>
<organism evidence="1 2">
    <name type="scientific">Folsomia candida</name>
    <name type="common">Springtail</name>
    <dbReference type="NCBI Taxonomy" id="158441"/>
    <lineage>
        <taxon>Eukaryota</taxon>
        <taxon>Metazoa</taxon>
        <taxon>Ecdysozoa</taxon>
        <taxon>Arthropoda</taxon>
        <taxon>Hexapoda</taxon>
        <taxon>Collembola</taxon>
        <taxon>Entomobryomorpha</taxon>
        <taxon>Isotomoidea</taxon>
        <taxon>Isotomidae</taxon>
        <taxon>Proisotominae</taxon>
        <taxon>Folsomia</taxon>
    </lineage>
</organism>
<accession>A0A226F477</accession>
<protein>
    <submittedName>
        <fullName evidence="1">Myosuppressin</fullName>
    </submittedName>
</protein>
<dbReference type="EMBL" id="LNIX01000001">
    <property type="protein sequence ID" value="OXA64267.1"/>
    <property type="molecule type" value="Genomic_DNA"/>
</dbReference>
<name>A0A226F477_FOLCA</name>
<evidence type="ECO:0000313" key="2">
    <source>
        <dbReference type="Proteomes" id="UP000198287"/>
    </source>
</evidence>
<sequence length="167" mass="18305">MQSSVVVGIGGRGVIFGGSIKVGPRPPLLHSELGIRRRKKKAKQAVVVSLANFVVNERKDESLCIPYKSDSSAEIKMLRWTLALLIVGLAAGLAFGMPPQCSPEVLEEIDNPKIREICHFLQTYAEAVEGGAAFVKGGSHYPLGLIDNGVKRQDVDHVFLRFGRRRR</sequence>
<keyword evidence="2" id="KW-1185">Reference proteome</keyword>
<reference evidence="1 2" key="1">
    <citation type="submission" date="2015-12" db="EMBL/GenBank/DDBJ databases">
        <title>The genome of Folsomia candida.</title>
        <authorList>
            <person name="Faddeeva A."/>
            <person name="Derks M.F."/>
            <person name="Anvar Y."/>
            <person name="Smit S."/>
            <person name="Van Straalen N."/>
            <person name="Roelofs D."/>
        </authorList>
    </citation>
    <scope>NUCLEOTIDE SEQUENCE [LARGE SCALE GENOMIC DNA]</scope>
    <source>
        <strain evidence="1 2">VU population</strain>
        <tissue evidence="1">Whole body</tissue>
    </source>
</reference>
<evidence type="ECO:0000313" key="1">
    <source>
        <dbReference type="EMBL" id="OXA64267.1"/>
    </source>
</evidence>
<dbReference type="OrthoDB" id="6355109at2759"/>
<comment type="caution">
    <text evidence="1">The sequence shown here is derived from an EMBL/GenBank/DDBJ whole genome shotgun (WGS) entry which is preliminary data.</text>
</comment>
<dbReference type="AlphaFoldDB" id="A0A226F477"/>
<dbReference type="Proteomes" id="UP000198287">
    <property type="component" value="Unassembled WGS sequence"/>
</dbReference>